<accession>A0ABR4A072</accession>
<evidence type="ECO:0000313" key="3">
    <source>
        <dbReference type="Proteomes" id="UP001590950"/>
    </source>
</evidence>
<dbReference type="CDD" id="cd02440">
    <property type="entry name" value="AdoMet_MTases"/>
    <property type="match status" value="1"/>
</dbReference>
<comment type="caution">
    <text evidence="2">The sequence shown here is derived from an EMBL/GenBank/DDBJ whole genome shotgun (WGS) entry which is preliminary data.</text>
</comment>
<organism evidence="2 3">
    <name type="scientific">Stereocaulon virgatum</name>
    <dbReference type="NCBI Taxonomy" id="373712"/>
    <lineage>
        <taxon>Eukaryota</taxon>
        <taxon>Fungi</taxon>
        <taxon>Dikarya</taxon>
        <taxon>Ascomycota</taxon>
        <taxon>Pezizomycotina</taxon>
        <taxon>Lecanoromycetes</taxon>
        <taxon>OSLEUM clade</taxon>
        <taxon>Lecanoromycetidae</taxon>
        <taxon>Lecanorales</taxon>
        <taxon>Lecanorineae</taxon>
        <taxon>Stereocaulaceae</taxon>
        <taxon>Stereocaulon</taxon>
    </lineage>
</organism>
<dbReference type="Gene3D" id="3.40.50.150">
    <property type="entry name" value="Vaccinia Virus protein VP39"/>
    <property type="match status" value="1"/>
</dbReference>
<dbReference type="PANTHER" id="PTHR14614:SF156">
    <property type="entry name" value="PROTEIN-LYSINE N-METHYLTRANSFERASE EFM2"/>
    <property type="match status" value="1"/>
</dbReference>
<protein>
    <submittedName>
        <fullName evidence="2">Uncharacterized protein</fullName>
    </submittedName>
</protein>
<evidence type="ECO:0000256" key="1">
    <source>
        <dbReference type="SAM" id="MobiDB-lite"/>
    </source>
</evidence>
<name>A0ABR4A072_9LECA</name>
<dbReference type="Proteomes" id="UP001590950">
    <property type="component" value="Unassembled WGS sequence"/>
</dbReference>
<dbReference type="PANTHER" id="PTHR14614">
    <property type="entry name" value="HEPATOCELLULAR CARCINOMA-ASSOCIATED ANTIGEN"/>
    <property type="match status" value="1"/>
</dbReference>
<reference evidence="2 3" key="1">
    <citation type="submission" date="2024-09" db="EMBL/GenBank/DDBJ databases">
        <title>Rethinking Asexuality: The Enigmatic Case of Functional Sexual Genes in Lepraria (Stereocaulaceae).</title>
        <authorList>
            <person name="Doellman M."/>
            <person name="Sun Y."/>
            <person name="Barcenas-Pena A."/>
            <person name="Lumbsch H.T."/>
            <person name="Grewe F."/>
        </authorList>
    </citation>
    <scope>NUCLEOTIDE SEQUENCE [LARGE SCALE GENOMIC DNA]</scope>
    <source>
        <strain evidence="2 3">Mercado 3170</strain>
    </source>
</reference>
<dbReference type="Pfam" id="PF10294">
    <property type="entry name" value="Methyltransf_16"/>
    <property type="match status" value="1"/>
</dbReference>
<proteinExistence type="predicted"/>
<evidence type="ECO:0000313" key="2">
    <source>
        <dbReference type="EMBL" id="KAL2039322.1"/>
    </source>
</evidence>
<feature type="region of interest" description="Disordered" evidence="1">
    <location>
        <begin position="1"/>
        <end position="35"/>
    </location>
</feature>
<dbReference type="EMBL" id="JBEFKJ010000026">
    <property type="protein sequence ID" value="KAL2039322.1"/>
    <property type="molecule type" value="Genomic_DNA"/>
</dbReference>
<feature type="compositionally biased region" description="Basic and acidic residues" evidence="1">
    <location>
        <begin position="1"/>
        <end position="11"/>
    </location>
</feature>
<dbReference type="SUPFAM" id="SSF53335">
    <property type="entry name" value="S-adenosyl-L-methionine-dependent methyltransferases"/>
    <property type="match status" value="1"/>
</dbReference>
<dbReference type="InterPro" id="IPR029063">
    <property type="entry name" value="SAM-dependent_MTases_sf"/>
</dbReference>
<gene>
    <name evidence="2" type="ORF">N7G274_007990</name>
</gene>
<sequence>MDWLEVPKENDDAGSDLSGLPVTERQSSGPRHDLDLPQLYTKPSAALLLSTLSQLALGLSSWDVDAPENKEPSLLDGNGVPSYLTRIISSPLNWIEKGEDKEAIWEAASKRLSERSGRTAMPSMRRTFVIPVLVPTQDATTDQKFLNIQLYEPSLTGDNLGHKTWIASYLLAKRLPILLPRHFPSIRFSSSTSTGPATGGSTSSDVRPRVLELGAGTGLVGLAASGLFSVDIHLTDLAPIVANLEYNIRQSQALAKCRGSDVSAGELDWSESPGEVDEEEKYDIIFAADSLYAPEHSVWLVATMANYIRKGAESRVFVELPLRPDSCYPEDFRAKMHNTGFGILEEGEETGYDDWQDSSHEGLEVRCWWSVWAWASASGVED</sequence>
<dbReference type="InterPro" id="IPR019410">
    <property type="entry name" value="Methyltransf_16"/>
</dbReference>
<keyword evidence="3" id="KW-1185">Reference proteome</keyword>